<dbReference type="AlphaFoldDB" id="A0A366XRA8"/>
<keyword evidence="3" id="KW-1185">Reference proteome</keyword>
<dbReference type="OrthoDB" id="4083144at2"/>
<dbReference type="Pfam" id="PF00480">
    <property type="entry name" value="ROK"/>
    <property type="match status" value="1"/>
</dbReference>
<dbReference type="Gene3D" id="3.30.420.40">
    <property type="match status" value="1"/>
</dbReference>
<dbReference type="RefSeq" id="WP_113806724.1">
    <property type="nucleotide sequence ID" value="NZ_QOCW01000015.1"/>
</dbReference>
<sequence length="64" mass="7263">MGGGILINGELYIGSVSSAGEFGQMIVKKDGPLCDCDRRVSQLFRRDFFRNRDCQQYDRKSISK</sequence>
<dbReference type="Proteomes" id="UP000253314">
    <property type="component" value="Unassembled WGS sequence"/>
</dbReference>
<proteinExistence type="inferred from homology"/>
<dbReference type="EMBL" id="QOCW01000015">
    <property type="protein sequence ID" value="RBW68870.1"/>
    <property type="molecule type" value="Genomic_DNA"/>
</dbReference>
<comment type="similarity">
    <text evidence="1">Belongs to the ROK (NagC/XylR) family.</text>
</comment>
<gene>
    <name evidence="2" type="ORF">DS031_14125</name>
</gene>
<evidence type="ECO:0000313" key="2">
    <source>
        <dbReference type="EMBL" id="RBW68870.1"/>
    </source>
</evidence>
<comment type="caution">
    <text evidence="2">The sequence shown here is derived from an EMBL/GenBank/DDBJ whole genome shotgun (WGS) entry which is preliminary data.</text>
</comment>
<accession>A0A366XRA8</accession>
<protein>
    <submittedName>
        <fullName evidence="2">Uncharacterized protein</fullName>
    </submittedName>
</protein>
<dbReference type="SUPFAM" id="SSF53067">
    <property type="entry name" value="Actin-like ATPase domain"/>
    <property type="match status" value="1"/>
</dbReference>
<evidence type="ECO:0000256" key="1">
    <source>
        <dbReference type="ARBA" id="ARBA00006479"/>
    </source>
</evidence>
<reference evidence="2 3" key="1">
    <citation type="submission" date="2018-07" db="EMBL/GenBank/DDBJ databases">
        <title>Lottiidibacillus patelloidae gen. nov., sp. nov., isolated from the intestinal tract of a marine limpet and the reclassification of B. taeanensis BH030017T, B. algicola KMM 3737T and B. hwajinpoensis SW-72T as genus Lottiidibacillus.</title>
        <authorList>
            <person name="Liu R."/>
            <person name="Huang Z."/>
        </authorList>
    </citation>
    <scope>NUCLEOTIDE SEQUENCE [LARGE SCALE GENOMIC DNA]</scope>
    <source>
        <strain evidence="2 3">BH030017</strain>
    </source>
</reference>
<organism evidence="2 3">
    <name type="scientific">Bacillus taeanensis</name>
    <dbReference type="NCBI Taxonomy" id="273032"/>
    <lineage>
        <taxon>Bacteria</taxon>
        <taxon>Bacillati</taxon>
        <taxon>Bacillota</taxon>
        <taxon>Bacilli</taxon>
        <taxon>Bacillales</taxon>
        <taxon>Bacillaceae</taxon>
        <taxon>Bacillus</taxon>
    </lineage>
</organism>
<evidence type="ECO:0000313" key="3">
    <source>
        <dbReference type="Proteomes" id="UP000253314"/>
    </source>
</evidence>
<dbReference type="InterPro" id="IPR000600">
    <property type="entry name" value="ROK"/>
</dbReference>
<name>A0A366XRA8_9BACI</name>
<dbReference type="InterPro" id="IPR043129">
    <property type="entry name" value="ATPase_NBD"/>
</dbReference>